<dbReference type="Pfam" id="PF13426">
    <property type="entry name" value="PAS_9"/>
    <property type="match status" value="1"/>
</dbReference>
<dbReference type="AlphaFoldDB" id="A0A2Z6AZ53"/>
<dbReference type="Pfam" id="PF02954">
    <property type="entry name" value="HTH_8"/>
    <property type="match status" value="1"/>
</dbReference>
<keyword evidence="5" id="KW-0804">Transcription</keyword>
<feature type="domain" description="PAS" evidence="9">
    <location>
        <begin position="260"/>
        <end position="330"/>
    </location>
</feature>
<feature type="domain" description="PAC" evidence="10">
    <location>
        <begin position="485"/>
        <end position="537"/>
    </location>
</feature>
<dbReference type="Gene3D" id="3.30.450.20">
    <property type="entry name" value="PAS domain"/>
    <property type="match status" value="4"/>
</dbReference>
<evidence type="ECO:0000259" key="8">
    <source>
        <dbReference type="PROSITE" id="PS50045"/>
    </source>
</evidence>
<dbReference type="InterPro" id="IPR000014">
    <property type="entry name" value="PAS"/>
</dbReference>
<proteinExistence type="predicted"/>
<keyword evidence="2" id="KW-0067">ATP-binding</keyword>
<dbReference type="KEGG" id="dfl:DFE_1747"/>
<dbReference type="Gene3D" id="1.10.10.60">
    <property type="entry name" value="Homeodomain-like"/>
    <property type="match status" value="1"/>
</dbReference>
<dbReference type="PROSITE" id="PS50045">
    <property type="entry name" value="SIGMA54_INTERACT_4"/>
    <property type="match status" value="1"/>
</dbReference>
<evidence type="ECO:0000259" key="10">
    <source>
        <dbReference type="PROSITE" id="PS50113"/>
    </source>
</evidence>
<sequence>MGRVQTKTKSKSKSVGSSSLQYETVPTKTAIPADQPSLFPDACPEPVMRVDCDGRIQYANEASAIILEHFSCQAGEVLPEPLFSKVFPKPSPGKCHSFEALCPKAVFALTVVPFPEYGFVHVYGLNTSSHKLHTTKLQIRDQILDMSQTAVLVTDLEFHVCYTNASFLYMWGFTHKREVHGRRFLDFWDNEAAASKVLQAVRKKEYWAGELMAKGHGRPPFRIRASAMLVKDKADTPLCIAGSFMDITEQAQINEALRHSEEKYRALVETTSDWIWEVDYNGVYSYVSPKVQDILGYPPEILLGQSPFDFMPVKEAARVSAIFHDHISKRKPFKNLENTNLHKDGRHVVLETSADPIFDQDGKYLGYRGIDRDITERKRAQETLKQIRDELEQRVSERTREFEKAHKRLEESEARYRAVLEDQTELICRFTPDGTLTFVNDAYCRYFGTDREQLMGRYFKPLIPEEDRKKCEFHFASLTKDSPVGRLKHRTIMPDGEIRWQHWIDKAIFDEHDRLVEFQSVGRDITASVLVEQTLRRAHKEQDKLRNTLQAVFRSMSDSIITVDQDMRLLNKNQALTSLCTRAPYMIEGKDLNEAFDNDHHPACLRVLSQVLETKTAIRGYRAECRCGTRCNQVTMLNASPLMTSNNQFAGAVLVVRDVTRLDELEKRLDERASYRSIVGKSERMREIYTILDQLTDLKTTVLVMGDSGTGKELIVEALHYGSTCITGPLVKVNCAALAENLLESELFGHVRGAFTGAVQDRMGRFQAAEGGTIFLDEIGDLKPSTQLKLLRVLESKEYERVGDSTTHKADVRVVAATNRNLWDRVQDGHFRKDLYYRLKVMVIKLPSLRDRTGDIPLLTEHFLDHYRTIYGKDITGVTGEVMEVFVRYSWPGNIRELKHSLEHASILCPGGPITMRHLPVELQTQLLPDKHNVDNATLWDSERARISKALEQAHWNKTVASKLIGISRTTLYRKMQELGIKP</sequence>
<dbReference type="PANTHER" id="PTHR32071:SF113">
    <property type="entry name" value="ALGINATE BIOSYNTHESIS TRANSCRIPTIONAL REGULATORY PROTEIN ALGB"/>
    <property type="match status" value="1"/>
</dbReference>
<dbReference type="Pfam" id="PF00158">
    <property type="entry name" value="Sigma54_activat"/>
    <property type="match status" value="1"/>
</dbReference>
<dbReference type="OrthoDB" id="9763792at2"/>
<dbReference type="PROSITE" id="PS00676">
    <property type="entry name" value="SIGMA54_INTERACT_2"/>
    <property type="match status" value="1"/>
</dbReference>
<evidence type="ECO:0000256" key="3">
    <source>
        <dbReference type="ARBA" id="ARBA00023015"/>
    </source>
</evidence>
<dbReference type="SMART" id="SM00382">
    <property type="entry name" value="AAA"/>
    <property type="match status" value="1"/>
</dbReference>
<dbReference type="PANTHER" id="PTHR32071">
    <property type="entry name" value="TRANSCRIPTIONAL REGULATORY PROTEIN"/>
    <property type="match status" value="1"/>
</dbReference>
<keyword evidence="1" id="KW-0547">Nucleotide-binding</keyword>
<dbReference type="CDD" id="cd00130">
    <property type="entry name" value="PAS"/>
    <property type="match status" value="3"/>
</dbReference>
<dbReference type="InterPro" id="IPR002078">
    <property type="entry name" value="Sigma_54_int"/>
</dbReference>
<dbReference type="EMBL" id="AP017378">
    <property type="protein sequence ID" value="BBD08473.1"/>
    <property type="molecule type" value="Genomic_DNA"/>
</dbReference>
<keyword evidence="3" id="KW-0805">Transcription regulation</keyword>
<dbReference type="InterPro" id="IPR058031">
    <property type="entry name" value="AAA_lid_NorR"/>
</dbReference>
<feature type="domain" description="PAC" evidence="10">
    <location>
        <begin position="334"/>
        <end position="386"/>
    </location>
</feature>
<dbReference type="InterPro" id="IPR025943">
    <property type="entry name" value="Sigma_54_int_dom_ATP-bd_2"/>
</dbReference>
<dbReference type="PRINTS" id="PR01590">
    <property type="entry name" value="HTHFIS"/>
</dbReference>
<dbReference type="NCBIfam" id="TIGR00229">
    <property type="entry name" value="sensory_box"/>
    <property type="match status" value="4"/>
</dbReference>
<dbReference type="InterPro" id="IPR002197">
    <property type="entry name" value="HTH_Fis"/>
</dbReference>
<dbReference type="Proteomes" id="UP000269883">
    <property type="component" value="Chromosome"/>
</dbReference>
<dbReference type="InterPro" id="IPR025662">
    <property type="entry name" value="Sigma_54_int_dom_ATP-bd_1"/>
</dbReference>
<gene>
    <name evidence="11" type="ORF">DFE_1747</name>
</gene>
<evidence type="ECO:0000313" key="12">
    <source>
        <dbReference type="Proteomes" id="UP000269883"/>
    </source>
</evidence>
<dbReference type="InterPro" id="IPR000700">
    <property type="entry name" value="PAS-assoc_C"/>
</dbReference>
<dbReference type="GO" id="GO:0005524">
    <property type="term" value="F:ATP binding"/>
    <property type="evidence" value="ECO:0007669"/>
    <property type="project" value="UniProtKB-KW"/>
</dbReference>
<evidence type="ECO:0000256" key="5">
    <source>
        <dbReference type="ARBA" id="ARBA00023163"/>
    </source>
</evidence>
<feature type="domain" description="Sigma-54 factor interaction" evidence="8">
    <location>
        <begin position="678"/>
        <end position="907"/>
    </location>
</feature>
<dbReference type="Pfam" id="PF00989">
    <property type="entry name" value="PAS"/>
    <property type="match status" value="1"/>
</dbReference>
<dbReference type="SMART" id="SM00091">
    <property type="entry name" value="PAS"/>
    <property type="match status" value="5"/>
</dbReference>
<dbReference type="PROSITE" id="PS00688">
    <property type="entry name" value="SIGMA54_INTERACT_3"/>
    <property type="match status" value="1"/>
</dbReference>
<evidence type="ECO:0000256" key="7">
    <source>
        <dbReference type="SAM" id="MobiDB-lite"/>
    </source>
</evidence>
<keyword evidence="6" id="KW-0175">Coiled coil</keyword>
<dbReference type="InterPro" id="IPR013767">
    <property type="entry name" value="PAS_fold"/>
</dbReference>
<dbReference type="Pfam" id="PF25601">
    <property type="entry name" value="AAA_lid_14"/>
    <property type="match status" value="1"/>
</dbReference>
<dbReference type="InterPro" id="IPR003593">
    <property type="entry name" value="AAA+_ATPase"/>
</dbReference>
<feature type="compositionally biased region" description="Basic residues" evidence="7">
    <location>
        <begin position="1"/>
        <end position="12"/>
    </location>
</feature>
<accession>A0A2Z6AZ53</accession>
<reference evidence="11 12" key="1">
    <citation type="journal article" date="2018" name="Sci. Adv.">
        <title>Multi-heme cytochromes provide a pathway for survival in energy-limited environments.</title>
        <authorList>
            <person name="Deng X."/>
            <person name="Dohmae N."/>
            <person name="Nealson K.H."/>
            <person name="Hashimoto K."/>
            <person name="Okamoto A."/>
        </authorList>
    </citation>
    <scope>NUCLEOTIDE SEQUENCE [LARGE SCALE GENOMIC DNA]</scope>
    <source>
        <strain evidence="11 12">IS5</strain>
    </source>
</reference>
<evidence type="ECO:0000313" key="11">
    <source>
        <dbReference type="EMBL" id="BBD08473.1"/>
    </source>
</evidence>
<name>A0A2Z6AZ53_9BACT</name>
<dbReference type="Gene3D" id="3.40.50.300">
    <property type="entry name" value="P-loop containing nucleotide triphosphate hydrolases"/>
    <property type="match status" value="1"/>
</dbReference>
<dbReference type="FunFam" id="3.40.50.300:FF:000006">
    <property type="entry name" value="DNA-binding transcriptional regulator NtrC"/>
    <property type="match status" value="1"/>
</dbReference>
<dbReference type="CDD" id="cd00009">
    <property type="entry name" value="AAA"/>
    <property type="match status" value="1"/>
</dbReference>
<feature type="region of interest" description="Disordered" evidence="7">
    <location>
        <begin position="1"/>
        <end position="20"/>
    </location>
</feature>
<dbReference type="Gene3D" id="1.10.8.60">
    <property type="match status" value="1"/>
</dbReference>
<dbReference type="InterPro" id="IPR035965">
    <property type="entry name" value="PAS-like_dom_sf"/>
</dbReference>
<protein>
    <submittedName>
        <fullName evidence="11">PAS modulated sigma54 specific transcriptional regulator, Fis family</fullName>
    </submittedName>
</protein>
<dbReference type="InterPro" id="IPR025944">
    <property type="entry name" value="Sigma_54_int_dom_CS"/>
</dbReference>
<dbReference type="SUPFAM" id="SSF52540">
    <property type="entry name" value="P-loop containing nucleoside triphosphate hydrolases"/>
    <property type="match status" value="1"/>
</dbReference>
<organism evidence="11 12">
    <name type="scientific">Desulfovibrio ferrophilus</name>
    <dbReference type="NCBI Taxonomy" id="241368"/>
    <lineage>
        <taxon>Bacteria</taxon>
        <taxon>Pseudomonadati</taxon>
        <taxon>Thermodesulfobacteriota</taxon>
        <taxon>Desulfovibrionia</taxon>
        <taxon>Desulfovibrionales</taxon>
        <taxon>Desulfovibrionaceae</taxon>
        <taxon>Desulfovibrio</taxon>
    </lineage>
</organism>
<feature type="domain" description="PAS" evidence="9">
    <location>
        <begin position="412"/>
        <end position="468"/>
    </location>
</feature>
<evidence type="ECO:0000259" key="9">
    <source>
        <dbReference type="PROSITE" id="PS50112"/>
    </source>
</evidence>
<keyword evidence="12" id="KW-1185">Reference proteome</keyword>
<feature type="coiled-coil region" evidence="6">
    <location>
        <begin position="370"/>
        <end position="422"/>
    </location>
</feature>
<dbReference type="InterPro" id="IPR027417">
    <property type="entry name" value="P-loop_NTPase"/>
</dbReference>
<dbReference type="GO" id="GO:0043565">
    <property type="term" value="F:sequence-specific DNA binding"/>
    <property type="evidence" value="ECO:0007669"/>
    <property type="project" value="InterPro"/>
</dbReference>
<keyword evidence="4" id="KW-0238">DNA-binding</keyword>
<evidence type="ECO:0000256" key="4">
    <source>
        <dbReference type="ARBA" id="ARBA00023125"/>
    </source>
</evidence>
<dbReference type="InterPro" id="IPR013656">
    <property type="entry name" value="PAS_4"/>
</dbReference>
<dbReference type="SUPFAM" id="SSF46689">
    <property type="entry name" value="Homeodomain-like"/>
    <property type="match status" value="1"/>
</dbReference>
<dbReference type="SMART" id="SM00086">
    <property type="entry name" value="PAC"/>
    <property type="match status" value="3"/>
</dbReference>
<dbReference type="PROSITE" id="PS50112">
    <property type="entry name" value="PAS"/>
    <property type="match status" value="2"/>
</dbReference>
<dbReference type="PROSITE" id="PS50113">
    <property type="entry name" value="PAC"/>
    <property type="match status" value="2"/>
</dbReference>
<evidence type="ECO:0000256" key="2">
    <source>
        <dbReference type="ARBA" id="ARBA00022840"/>
    </source>
</evidence>
<dbReference type="SUPFAM" id="SSF55785">
    <property type="entry name" value="PYP-like sensor domain (PAS domain)"/>
    <property type="match status" value="4"/>
</dbReference>
<dbReference type="PROSITE" id="PS00675">
    <property type="entry name" value="SIGMA54_INTERACT_1"/>
    <property type="match status" value="1"/>
</dbReference>
<dbReference type="InterPro" id="IPR001610">
    <property type="entry name" value="PAC"/>
</dbReference>
<dbReference type="Pfam" id="PF08448">
    <property type="entry name" value="PAS_4"/>
    <property type="match status" value="2"/>
</dbReference>
<evidence type="ECO:0000256" key="6">
    <source>
        <dbReference type="SAM" id="Coils"/>
    </source>
</evidence>
<dbReference type="GO" id="GO:0006355">
    <property type="term" value="P:regulation of DNA-templated transcription"/>
    <property type="evidence" value="ECO:0007669"/>
    <property type="project" value="InterPro"/>
</dbReference>
<evidence type="ECO:0000256" key="1">
    <source>
        <dbReference type="ARBA" id="ARBA00022741"/>
    </source>
</evidence>
<dbReference type="InterPro" id="IPR009057">
    <property type="entry name" value="Homeodomain-like_sf"/>
</dbReference>